<dbReference type="PANTHER" id="PTHR38445:SF10">
    <property type="entry name" value="GNTR-FAMILY TRANSCRIPTIONAL REGULATOR"/>
    <property type="match status" value="1"/>
</dbReference>
<evidence type="ECO:0000313" key="6">
    <source>
        <dbReference type="Proteomes" id="UP000557307"/>
    </source>
</evidence>
<dbReference type="Gene3D" id="1.10.10.10">
    <property type="entry name" value="Winged helix-like DNA-binding domain superfamily/Winged helix DNA-binding domain"/>
    <property type="match status" value="1"/>
</dbReference>
<keyword evidence="2 5" id="KW-0238">DNA-binding</keyword>
<dbReference type="CDD" id="cd07377">
    <property type="entry name" value="WHTH_GntR"/>
    <property type="match status" value="1"/>
</dbReference>
<keyword evidence="1" id="KW-0805">Transcription regulation</keyword>
<dbReference type="GO" id="GO:0003700">
    <property type="term" value="F:DNA-binding transcription factor activity"/>
    <property type="evidence" value="ECO:0007669"/>
    <property type="project" value="InterPro"/>
</dbReference>
<evidence type="ECO:0000259" key="4">
    <source>
        <dbReference type="PROSITE" id="PS50949"/>
    </source>
</evidence>
<dbReference type="InterPro" id="IPR036390">
    <property type="entry name" value="WH_DNA-bd_sf"/>
</dbReference>
<dbReference type="Gene3D" id="3.40.50.2300">
    <property type="match status" value="2"/>
</dbReference>
<feature type="domain" description="HTH gntR-type" evidence="4">
    <location>
        <begin position="18"/>
        <end position="86"/>
    </location>
</feature>
<name>A0A840TJB1_9BACT</name>
<dbReference type="GO" id="GO:0003677">
    <property type="term" value="F:DNA binding"/>
    <property type="evidence" value="ECO:0007669"/>
    <property type="project" value="UniProtKB-KW"/>
</dbReference>
<gene>
    <name evidence="5" type="ORF">HNQ92_001141</name>
</gene>
<evidence type="ECO:0000256" key="1">
    <source>
        <dbReference type="ARBA" id="ARBA00023015"/>
    </source>
</evidence>
<comment type="caution">
    <text evidence="5">The sequence shown here is derived from an EMBL/GenBank/DDBJ whole genome shotgun (WGS) entry which is preliminary data.</text>
</comment>
<evidence type="ECO:0000256" key="2">
    <source>
        <dbReference type="ARBA" id="ARBA00023125"/>
    </source>
</evidence>
<proteinExistence type="predicted"/>
<dbReference type="Pfam" id="PF13377">
    <property type="entry name" value="Peripla_BP_3"/>
    <property type="match status" value="1"/>
</dbReference>
<dbReference type="SMART" id="SM00345">
    <property type="entry name" value="HTH_GNTR"/>
    <property type="match status" value="1"/>
</dbReference>
<evidence type="ECO:0000313" key="5">
    <source>
        <dbReference type="EMBL" id="MBB5283015.1"/>
    </source>
</evidence>
<dbReference type="InterPro" id="IPR028082">
    <property type="entry name" value="Peripla_BP_I"/>
</dbReference>
<keyword evidence="6" id="KW-1185">Reference proteome</keyword>
<dbReference type="EMBL" id="JACHGF010000002">
    <property type="protein sequence ID" value="MBB5283015.1"/>
    <property type="molecule type" value="Genomic_DNA"/>
</dbReference>
<evidence type="ECO:0000256" key="3">
    <source>
        <dbReference type="ARBA" id="ARBA00023163"/>
    </source>
</evidence>
<accession>A0A840TJB1</accession>
<dbReference type="InterPro" id="IPR046335">
    <property type="entry name" value="LacI/GalR-like_sensor"/>
</dbReference>
<keyword evidence="3" id="KW-0804">Transcription</keyword>
<dbReference type="PROSITE" id="PS50949">
    <property type="entry name" value="HTH_GNTR"/>
    <property type="match status" value="1"/>
</dbReference>
<dbReference type="InterPro" id="IPR036388">
    <property type="entry name" value="WH-like_DNA-bd_sf"/>
</dbReference>
<protein>
    <submittedName>
        <fullName evidence="5">DNA-binding GntR family transcriptional regulator</fullName>
    </submittedName>
</protein>
<dbReference type="SUPFAM" id="SSF53822">
    <property type="entry name" value="Periplasmic binding protein-like I"/>
    <property type="match status" value="1"/>
</dbReference>
<dbReference type="Proteomes" id="UP000557307">
    <property type="component" value="Unassembled WGS sequence"/>
</dbReference>
<organism evidence="5 6">
    <name type="scientific">Rhabdobacter roseus</name>
    <dbReference type="NCBI Taxonomy" id="1655419"/>
    <lineage>
        <taxon>Bacteria</taxon>
        <taxon>Pseudomonadati</taxon>
        <taxon>Bacteroidota</taxon>
        <taxon>Cytophagia</taxon>
        <taxon>Cytophagales</taxon>
        <taxon>Cytophagaceae</taxon>
        <taxon>Rhabdobacter</taxon>
    </lineage>
</organism>
<dbReference type="InterPro" id="IPR000524">
    <property type="entry name" value="Tscrpt_reg_HTH_GntR"/>
</dbReference>
<dbReference type="AlphaFoldDB" id="A0A840TJB1"/>
<dbReference type="Pfam" id="PF00392">
    <property type="entry name" value="GntR"/>
    <property type="match status" value="1"/>
</dbReference>
<reference evidence="5 6" key="1">
    <citation type="submission" date="2020-08" db="EMBL/GenBank/DDBJ databases">
        <title>Genomic Encyclopedia of Type Strains, Phase IV (KMG-IV): sequencing the most valuable type-strain genomes for metagenomic binning, comparative biology and taxonomic classification.</title>
        <authorList>
            <person name="Goeker M."/>
        </authorList>
    </citation>
    <scope>NUCLEOTIDE SEQUENCE [LARGE SCALE GENOMIC DNA]</scope>
    <source>
        <strain evidence="5 6">DSM 105074</strain>
    </source>
</reference>
<dbReference type="RefSeq" id="WP_221307394.1">
    <property type="nucleotide sequence ID" value="NZ_JACHGF010000002.1"/>
</dbReference>
<dbReference type="SUPFAM" id="SSF46785">
    <property type="entry name" value="Winged helix' DNA-binding domain"/>
    <property type="match status" value="1"/>
</dbReference>
<dbReference type="PANTHER" id="PTHR38445">
    <property type="entry name" value="HTH-TYPE TRANSCRIPTIONAL REPRESSOR YTRA"/>
    <property type="match status" value="1"/>
</dbReference>
<sequence>MTQPVKPDSLSSQQDNSKLKYLQLAQRLTDQIKNGELRVNDQLPSVNQLSADLRISKSTVLMGLNHLSEKGIIEAVYRKGYFVRKSRIDHDYRVFFLMDKLTVFKEELYQAFYNKLKDRADIDVFFHNHNYRIFERLVLENLHNYTHFVIISILKEDVSEIINQIPPEKRIILDYNQEGLTGNYSAVYQDFAGDLYAALRDVKERIGKYKRLVMVLPDNVFYGHLVKEGFQQFCQEFDQPSALINRISEEHFAPGDVYITLNRYDIDDVNIIKLCRQYGYTLGKDIGLISYNDLYMKEVLEGGITVISTDFVRMGEEAAQLILEQRTAKIKNPSKLIIRASL</sequence>